<dbReference type="EMBL" id="SUNJ01003002">
    <property type="protein sequence ID" value="TPP65560.1"/>
    <property type="molecule type" value="Genomic_DNA"/>
</dbReference>
<gene>
    <name evidence="1" type="ORF">FGIG_09495</name>
</gene>
<evidence type="ECO:0000313" key="1">
    <source>
        <dbReference type="EMBL" id="TPP65560.1"/>
    </source>
</evidence>
<dbReference type="Proteomes" id="UP000316759">
    <property type="component" value="Unassembled WGS sequence"/>
</dbReference>
<organism evidence="1 2">
    <name type="scientific">Fasciola gigantica</name>
    <name type="common">Giant liver fluke</name>
    <dbReference type="NCBI Taxonomy" id="46835"/>
    <lineage>
        <taxon>Eukaryota</taxon>
        <taxon>Metazoa</taxon>
        <taxon>Spiralia</taxon>
        <taxon>Lophotrochozoa</taxon>
        <taxon>Platyhelminthes</taxon>
        <taxon>Trematoda</taxon>
        <taxon>Digenea</taxon>
        <taxon>Plagiorchiida</taxon>
        <taxon>Echinostomata</taxon>
        <taxon>Echinostomatoidea</taxon>
        <taxon>Fasciolidae</taxon>
        <taxon>Fasciola</taxon>
    </lineage>
</organism>
<comment type="caution">
    <text evidence="1">The sequence shown here is derived from an EMBL/GenBank/DDBJ whole genome shotgun (WGS) entry which is preliminary data.</text>
</comment>
<evidence type="ECO:0000313" key="2">
    <source>
        <dbReference type="Proteomes" id="UP000316759"/>
    </source>
</evidence>
<keyword evidence="2" id="KW-1185">Reference proteome</keyword>
<protein>
    <submittedName>
        <fullName evidence="1">Uncharacterized protein</fullName>
    </submittedName>
</protein>
<proteinExistence type="predicted"/>
<sequence length="164" mass="18575">MTKESSFCEVDEASKAYEASNFLHAENLSRHVLQQGCNEAHCCPKFTIALFLLYTSYFLAFPPRFTPETLMSPNKAAKSHAQIMHNEQILSDLVAAEPQQTTCILSHNFPEDLNTFHGTEDDFNAMRHKSISAAVSTRKISVDNLSIRAVFVQSLFRLRTHQPR</sequence>
<accession>A0A504Z8I9</accession>
<dbReference type="AlphaFoldDB" id="A0A504Z8I9"/>
<name>A0A504Z8I9_FASGI</name>
<reference evidence="1 2" key="1">
    <citation type="submission" date="2019-04" db="EMBL/GenBank/DDBJ databases">
        <title>Annotation for the trematode Fasciola gigantica.</title>
        <authorList>
            <person name="Choi Y.-J."/>
        </authorList>
    </citation>
    <scope>NUCLEOTIDE SEQUENCE [LARGE SCALE GENOMIC DNA]</scope>
    <source>
        <strain evidence="1">Uganda_cow_1</strain>
    </source>
</reference>